<comment type="caution">
    <text evidence="1">The sequence shown here is derived from an EMBL/GenBank/DDBJ whole genome shotgun (WGS) entry which is preliminary data.</text>
</comment>
<reference evidence="1 2" key="1">
    <citation type="journal article" date="2018" name="Front. Plant Sci.">
        <title>Red Clover (Trifolium pratense) and Zigzag Clover (T. medium) - A Picture of Genomic Similarities and Differences.</title>
        <authorList>
            <person name="Dluhosova J."/>
            <person name="Istvanek J."/>
            <person name="Nedelnik J."/>
            <person name="Repkova J."/>
        </authorList>
    </citation>
    <scope>NUCLEOTIDE SEQUENCE [LARGE SCALE GENOMIC DNA]</scope>
    <source>
        <strain evidence="2">cv. 10/8</strain>
        <tissue evidence="1">Leaf</tissue>
    </source>
</reference>
<dbReference type="Proteomes" id="UP000265520">
    <property type="component" value="Unassembled WGS sequence"/>
</dbReference>
<dbReference type="AlphaFoldDB" id="A0A392RCN9"/>
<accession>A0A392RCN9</accession>
<dbReference type="EMBL" id="LXQA010205607">
    <property type="protein sequence ID" value="MCI33586.1"/>
    <property type="molecule type" value="Genomic_DNA"/>
</dbReference>
<sequence>TGSSIQLNKSSTSQVGEILSSSCIISALAVSSHRRRERHQDRFKCLTPSDQYPASATVKLLSAASVYEEKPA</sequence>
<feature type="non-terminal residue" evidence="1">
    <location>
        <position position="1"/>
    </location>
</feature>
<evidence type="ECO:0000313" key="2">
    <source>
        <dbReference type="Proteomes" id="UP000265520"/>
    </source>
</evidence>
<organism evidence="1 2">
    <name type="scientific">Trifolium medium</name>
    <dbReference type="NCBI Taxonomy" id="97028"/>
    <lineage>
        <taxon>Eukaryota</taxon>
        <taxon>Viridiplantae</taxon>
        <taxon>Streptophyta</taxon>
        <taxon>Embryophyta</taxon>
        <taxon>Tracheophyta</taxon>
        <taxon>Spermatophyta</taxon>
        <taxon>Magnoliopsida</taxon>
        <taxon>eudicotyledons</taxon>
        <taxon>Gunneridae</taxon>
        <taxon>Pentapetalae</taxon>
        <taxon>rosids</taxon>
        <taxon>fabids</taxon>
        <taxon>Fabales</taxon>
        <taxon>Fabaceae</taxon>
        <taxon>Papilionoideae</taxon>
        <taxon>50 kb inversion clade</taxon>
        <taxon>NPAAA clade</taxon>
        <taxon>Hologalegina</taxon>
        <taxon>IRL clade</taxon>
        <taxon>Trifolieae</taxon>
        <taxon>Trifolium</taxon>
    </lineage>
</organism>
<name>A0A392RCN9_9FABA</name>
<evidence type="ECO:0000313" key="1">
    <source>
        <dbReference type="EMBL" id="MCI33586.1"/>
    </source>
</evidence>
<proteinExistence type="predicted"/>
<keyword evidence="2" id="KW-1185">Reference proteome</keyword>
<protein>
    <submittedName>
        <fullName evidence="1">Uncharacterized protein</fullName>
    </submittedName>
</protein>